<sequence>MENAYFVPLQSRDFAQKVTQIINTKEAGVILFPPNTAKSNRLVNFFIENYKSRLNDFKIVKYDFTFYETEDILDFRKIFQRELIIARKKKIGILLANVQTLIFDKNYNLLNGMIDLQEEYPNLSMVFLFNVDVTHPEISKNIRTSLFSYIAYYPFYGRTDTIGFIDHLVKKWNISFDAGQREAIADLCGGYFWLVKQAVICSKDNPKLPPENFFRYEGVKIALEQLYASLLQSERDVLHNIVLGHKTEDILQKHSYNHLEKIGLINKGGITIQLLESYIREFLPKMKVELIEDRIFINLVNVDNQFSKKEKKVFKVLIKNTNRVVTRDELAKAIWPINTEDYYSDWAVDRLVARLRSKIADLGMTREAVKTVRNQGYTLTN</sequence>
<dbReference type="GO" id="GO:0003677">
    <property type="term" value="F:DNA binding"/>
    <property type="evidence" value="ECO:0007669"/>
    <property type="project" value="UniProtKB-UniRule"/>
</dbReference>
<organism evidence="4 5">
    <name type="scientific">Candidatus Roizmanbacteria bacterium RIFCSPLOWO2_01_FULL_37_12</name>
    <dbReference type="NCBI Taxonomy" id="1802056"/>
    <lineage>
        <taxon>Bacteria</taxon>
        <taxon>Candidatus Roizmaniibacteriota</taxon>
    </lineage>
</organism>
<dbReference type="Pfam" id="PF00486">
    <property type="entry name" value="Trans_reg_C"/>
    <property type="match status" value="1"/>
</dbReference>
<dbReference type="SMART" id="SM00862">
    <property type="entry name" value="Trans_reg_C"/>
    <property type="match status" value="1"/>
</dbReference>
<gene>
    <name evidence="4" type="ORF">A2954_02095</name>
</gene>
<protein>
    <recommendedName>
        <fullName evidence="3">OmpR/PhoB-type domain-containing protein</fullName>
    </recommendedName>
</protein>
<comment type="caution">
    <text evidence="4">The sequence shown here is derived from an EMBL/GenBank/DDBJ whole genome shotgun (WGS) entry which is preliminary data.</text>
</comment>
<dbReference type="InterPro" id="IPR036388">
    <property type="entry name" value="WH-like_DNA-bd_sf"/>
</dbReference>
<feature type="domain" description="OmpR/PhoB-type" evidence="3">
    <location>
        <begin position="277"/>
        <end position="381"/>
    </location>
</feature>
<evidence type="ECO:0000256" key="2">
    <source>
        <dbReference type="PROSITE-ProRule" id="PRU01091"/>
    </source>
</evidence>
<reference evidence="4 5" key="1">
    <citation type="journal article" date="2016" name="Nat. Commun.">
        <title>Thousands of microbial genomes shed light on interconnected biogeochemical processes in an aquifer system.</title>
        <authorList>
            <person name="Anantharaman K."/>
            <person name="Brown C.T."/>
            <person name="Hug L.A."/>
            <person name="Sharon I."/>
            <person name="Castelle C.J."/>
            <person name="Probst A.J."/>
            <person name="Thomas B.C."/>
            <person name="Singh A."/>
            <person name="Wilkins M.J."/>
            <person name="Karaoz U."/>
            <person name="Brodie E.L."/>
            <person name="Williams K.H."/>
            <person name="Hubbard S.S."/>
            <person name="Banfield J.F."/>
        </authorList>
    </citation>
    <scope>NUCLEOTIDE SEQUENCE [LARGE SCALE GENOMIC DNA]</scope>
</reference>
<evidence type="ECO:0000313" key="4">
    <source>
        <dbReference type="EMBL" id="OGK40655.1"/>
    </source>
</evidence>
<feature type="DNA-binding region" description="OmpR/PhoB-type" evidence="2">
    <location>
        <begin position="277"/>
        <end position="381"/>
    </location>
</feature>
<dbReference type="CDD" id="cd00383">
    <property type="entry name" value="trans_reg_C"/>
    <property type="match status" value="1"/>
</dbReference>
<dbReference type="InterPro" id="IPR001867">
    <property type="entry name" value="OmpR/PhoB-type_DNA-bd"/>
</dbReference>
<dbReference type="SUPFAM" id="SSF46894">
    <property type="entry name" value="C-terminal effector domain of the bipartite response regulators"/>
    <property type="match status" value="1"/>
</dbReference>
<dbReference type="Proteomes" id="UP000177698">
    <property type="component" value="Unassembled WGS sequence"/>
</dbReference>
<proteinExistence type="predicted"/>
<dbReference type="AlphaFoldDB" id="A0A1F7IBB6"/>
<keyword evidence="1 2" id="KW-0238">DNA-binding</keyword>
<evidence type="ECO:0000313" key="5">
    <source>
        <dbReference type="Proteomes" id="UP000177698"/>
    </source>
</evidence>
<accession>A0A1F7IBB6</accession>
<dbReference type="STRING" id="1802056.A2954_02095"/>
<dbReference type="InterPro" id="IPR027417">
    <property type="entry name" value="P-loop_NTPase"/>
</dbReference>
<dbReference type="InterPro" id="IPR016032">
    <property type="entry name" value="Sig_transdc_resp-reg_C-effctor"/>
</dbReference>
<dbReference type="EMBL" id="MGAG01000021">
    <property type="protein sequence ID" value="OGK40655.1"/>
    <property type="molecule type" value="Genomic_DNA"/>
</dbReference>
<dbReference type="GO" id="GO:0006355">
    <property type="term" value="P:regulation of DNA-templated transcription"/>
    <property type="evidence" value="ECO:0007669"/>
    <property type="project" value="InterPro"/>
</dbReference>
<evidence type="ECO:0000256" key="1">
    <source>
        <dbReference type="ARBA" id="ARBA00023125"/>
    </source>
</evidence>
<dbReference type="PROSITE" id="PS51755">
    <property type="entry name" value="OMPR_PHOB"/>
    <property type="match status" value="1"/>
</dbReference>
<name>A0A1F7IBB6_9BACT</name>
<evidence type="ECO:0000259" key="3">
    <source>
        <dbReference type="PROSITE" id="PS51755"/>
    </source>
</evidence>
<dbReference type="Gene3D" id="1.10.10.10">
    <property type="entry name" value="Winged helix-like DNA-binding domain superfamily/Winged helix DNA-binding domain"/>
    <property type="match status" value="1"/>
</dbReference>
<dbReference type="GO" id="GO:0000160">
    <property type="term" value="P:phosphorelay signal transduction system"/>
    <property type="evidence" value="ECO:0007669"/>
    <property type="project" value="InterPro"/>
</dbReference>
<dbReference type="SUPFAM" id="SSF52540">
    <property type="entry name" value="P-loop containing nucleoside triphosphate hydrolases"/>
    <property type="match status" value="1"/>
</dbReference>